<protein>
    <submittedName>
        <fullName evidence="1">4478_t:CDS:1</fullName>
    </submittedName>
</protein>
<accession>A0A9N9B0E9</accession>
<proteinExistence type="predicted"/>
<comment type="caution">
    <text evidence="1">The sequence shown here is derived from an EMBL/GenBank/DDBJ whole genome shotgun (WGS) entry which is preliminary data.</text>
</comment>
<dbReference type="EMBL" id="CAJVPJ010000703">
    <property type="protein sequence ID" value="CAG8550311.1"/>
    <property type="molecule type" value="Genomic_DNA"/>
</dbReference>
<name>A0A9N9B0E9_9GLOM</name>
<sequence length="199" mass="22940">MNTNTRRDDICESKTIDHRNDNAEYNVTNCNMHNHCSRRFSSTYIPTLPSTFGMLTPPLTPEENEPKQMDDININDYSHLAPQYSNALFGSNTISHTMPFPPMPPSPPENLPFDSSPILTADEFNSIFESFDVVYEDRRTEWTDYSYDSQRKFNDYEDMDELKLDNRNSDYGCVYDDGCTNNNAHDHLALILGNLSVDR</sequence>
<dbReference type="OrthoDB" id="10389370at2759"/>
<evidence type="ECO:0000313" key="2">
    <source>
        <dbReference type="Proteomes" id="UP000789572"/>
    </source>
</evidence>
<dbReference type="Proteomes" id="UP000789572">
    <property type="component" value="Unassembled WGS sequence"/>
</dbReference>
<evidence type="ECO:0000313" key="1">
    <source>
        <dbReference type="EMBL" id="CAG8550311.1"/>
    </source>
</evidence>
<organism evidence="1 2">
    <name type="scientific">Paraglomus occultum</name>
    <dbReference type="NCBI Taxonomy" id="144539"/>
    <lineage>
        <taxon>Eukaryota</taxon>
        <taxon>Fungi</taxon>
        <taxon>Fungi incertae sedis</taxon>
        <taxon>Mucoromycota</taxon>
        <taxon>Glomeromycotina</taxon>
        <taxon>Glomeromycetes</taxon>
        <taxon>Paraglomerales</taxon>
        <taxon>Paraglomeraceae</taxon>
        <taxon>Paraglomus</taxon>
    </lineage>
</organism>
<dbReference type="AlphaFoldDB" id="A0A9N9B0E9"/>
<keyword evidence="2" id="KW-1185">Reference proteome</keyword>
<gene>
    <name evidence="1" type="ORF">POCULU_LOCUS4984</name>
</gene>
<reference evidence="1" key="1">
    <citation type="submission" date="2021-06" db="EMBL/GenBank/DDBJ databases">
        <authorList>
            <person name="Kallberg Y."/>
            <person name="Tangrot J."/>
            <person name="Rosling A."/>
        </authorList>
    </citation>
    <scope>NUCLEOTIDE SEQUENCE</scope>
    <source>
        <strain evidence="1">IA702</strain>
    </source>
</reference>